<protein>
    <recommendedName>
        <fullName evidence="3">Glutathione S-transferase</fullName>
    </recommendedName>
</protein>
<proteinExistence type="predicted"/>
<dbReference type="EMBL" id="BPVZ01000053">
    <property type="protein sequence ID" value="GKV19492.1"/>
    <property type="molecule type" value="Genomic_DNA"/>
</dbReference>
<dbReference type="SUPFAM" id="SSF47616">
    <property type="entry name" value="GST C-terminal domain-like"/>
    <property type="match status" value="1"/>
</dbReference>
<comment type="caution">
    <text evidence="1">The sequence shown here is derived from an EMBL/GenBank/DDBJ whole genome shotgun (WGS) entry which is preliminary data.</text>
</comment>
<gene>
    <name evidence="1" type="ORF">SLEP1_g29747</name>
</gene>
<evidence type="ECO:0008006" key="3">
    <source>
        <dbReference type="Google" id="ProtNLM"/>
    </source>
</evidence>
<sequence>MMEAGKFPRLETWMKNFKEDPVIKENLPEFKDMLPAMKSRREAYLASK</sequence>
<dbReference type="Gene3D" id="1.20.1050.10">
    <property type="match status" value="1"/>
</dbReference>
<reference evidence="1 2" key="1">
    <citation type="journal article" date="2021" name="Commun. Biol.">
        <title>The genome of Shorea leprosula (Dipterocarpaceae) highlights the ecological relevance of drought in aseasonal tropical rainforests.</title>
        <authorList>
            <person name="Ng K.K.S."/>
            <person name="Kobayashi M.J."/>
            <person name="Fawcett J.A."/>
            <person name="Hatakeyama M."/>
            <person name="Paape T."/>
            <person name="Ng C.H."/>
            <person name="Ang C.C."/>
            <person name="Tnah L.H."/>
            <person name="Lee C.T."/>
            <person name="Nishiyama T."/>
            <person name="Sese J."/>
            <person name="O'Brien M.J."/>
            <person name="Copetti D."/>
            <person name="Mohd Noor M.I."/>
            <person name="Ong R.C."/>
            <person name="Putra M."/>
            <person name="Sireger I.Z."/>
            <person name="Indrioko S."/>
            <person name="Kosugi Y."/>
            <person name="Izuno A."/>
            <person name="Isagi Y."/>
            <person name="Lee S.L."/>
            <person name="Shimizu K.K."/>
        </authorList>
    </citation>
    <scope>NUCLEOTIDE SEQUENCE [LARGE SCALE GENOMIC DNA]</scope>
    <source>
        <strain evidence="1">214</strain>
    </source>
</reference>
<evidence type="ECO:0000313" key="2">
    <source>
        <dbReference type="Proteomes" id="UP001054252"/>
    </source>
</evidence>
<keyword evidence="2" id="KW-1185">Reference proteome</keyword>
<dbReference type="Proteomes" id="UP001054252">
    <property type="component" value="Unassembled WGS sequence"/>
</dbReference>
<accession>A0AAV5K6T0</accession>
<evidence type="ECO:0000313" key="1">
    <source>
        <dbReference type="EMBL" id="GKV19492.1"/>
    </source>
</evidence>
<name>A0AAV5K6T0_9ROSI</name>
<organism evidence="1 2">
    <name type="scientific">Rubroshorea leprosula</name>
    <dbReference type="NCBI Taxonomy" id="152421"/>
    <lineage>
        <taxon>Eukaryota</taxon>
        <taxon>Viridiplantae</taxon>
        <taxon>Streptophyta</taxon>
        <taxon>Embryophyta</taxon>
        <taxon>Tracheophyta</taxon>
        <taxon>Spermatophyta</taxon>
        <taxon>Magnoliopsida</taxon>
        <taxon>eudicotyledons</taxon>
        <taxon>Gunneridae</taxon>
        <taxon>Pentapetalae</taxon>
        <taxon>rosids</taxon>
        <taxon>malvids</taxon>
        <taxon>Malvales</taxon>
        <taxon>Dipterocarpaceae</taxon>
        <taxon>Rubroshorea</taxon>
    </lineage>
</organism>
<dbReference type="AlphaFoldDB" id="A0AAV5K6T0"/>
<dbReference type="InterPro" id="IPR036282">
    <property type="entry name" value="Glutathione-S-Trfase_C_sf"/>
</dbReference>